<comment type="caution">
    <text evidence="2">The sequence shown here is derived from an EMBL/GenBank/DDBJ whole genome shotgun (WGS) entry which is preliminary data.</text>
</comment>
<dbReference type="RefSeq" id="WP_252852595.1">
    <property type="nucleotide sequence ID" value="NZ_JAMXLR010000036.1"/>
</dbReference>
<feature type="region of interest" description="Disordered" evidence="1">
    <location>
        <begin position="87"/>
        <end position="111"/>
    </location>
</feature>
<organism evidence="2 3">
    <name type="scientific">Aeoliella straminimaris</name>
    <dbReference type="NCBI Taxonomy" id="2954799"/>
    <lineage>
        <taxon>Bacteria</taxon>
        <taxon>Pseudomonadati</taxon>
        <taxon>Planctomycetota</taxon>
        <taxon>Planctomycetia</taxon>
        <taxon>Pirellulales</taxon>
        <taxon>Lacipirellulaceae</taxon>
        <taxon>Aeoliella</taxon>
    </lineage>
</organism>
<sequence length="111" mass="12328">MAEHEPKEPFGYQKPALDDKELATKLERVDELVSLMLDDELDEPKVTELESLLLDSQQARCQYVGMIQLHTDLVEFYNPQSTAAATSPVLAQLNQPTDTTPPATQTPSDKG</sequence>
<evidence type="ECO:0000313" key="3">
    <source>
        <dbReference type="Proteomes" id="UP001155241"/>
    </source>
</evidence>
<evidence type="ECO:0000313" key="2">
    <source>
        <dbReference type="EMBL" id="MCO6044492.1"/>
    </source>
</evidence>
<dbReference type="EMBL" id="JAMXLR010000036">
    <property type="protein sequence ID" value="MCO6044492.1"/>
    <property type="molecule type" value="Genomic_DNA"/>
</dbReference>
<reference evidence="2" key="1">
    <citation type="submission" date="2022-06" db="EMBL/GenBank/DDBJ databases">
        <title>Aeoliella straminimaris, a novel planctomycete from sediments.</title>
        <authorList>
            <person name="Vitorino I.R."/>
            <person name="Lage O.M."/>
        </authorList>
    </citation>
    <scope>NUCLEOTIDE SEQUENCE</scope>
    <source>
        <strain evidence="2">ICT_H6.2</strain>
    </source>
</reference>
<evidence type="ECO:0000256" key="1">
    <source>
        <dbReference type="SAM" id="MobiDB-lite"/>
    </source>
</evidence>
<keyword evidence="3" id="KW-1185">Reference proteome</keyword>
<protein>
    <submittedName>
        <fullName evidence="2">Uncharacterized protein</fullName>
    </submittedName>
</protein>
<proteinExistence type="predicted"/>
<dbReference type="AlphaFoldDB" id="A0A9X2F8U6"/>
<gene>
    <name evidence="2" type="ORF">NG895_11305</name>
</gene>
<accession>A0A9X2F8U6</accession>
<name>A0A9X2F8U6_9BACT</name>
<feature type="compositionally biased region" description="Low complexity" evidence="1">
    <location>
        <begin position="95"/>
        <end position="111"/>
    </location>
</feature>
<dbReference type="Proteomes" id="UP001155241">
    <property type="component" value="Unassembled WGS sequence"/>
</dbReference>